<feature type="domain" description="Hemerythrin-like" evidence="1">
    <location>
        <begin position="15"/>
        <end position="126"/>
    </location>
</feature>
<protein>
    <submittedName>
        <fullName evidence="2">Hemerythrin</fullName>
    </submittedName>
</protein>
<organism evidence="2 3">
    <name type="scientific">Janibacter melonis</name>
    <dbReference type="NCBI Taxonomy" id="262209"/>
    <lineage>
        <taxon>Bacteria</taxon>
        <taxon>Bacillati</taxon>
        <taxon>Actinomycetota</taxon>
        <taxon>Actinomycetes</taxon>
        <taxon>Micrococcales</taxon>
        <taxon>Intrasporangiaceae</taxon>
        <taxon>Janibacter</taxon>
    </lineage>
</organism>
<comment type="caution">
    <text evidence="2">The sequence shown here is derived from an EMBL/GenBank/DDBJ whole genome shotgun (WGS) entry which is preliminary data.</text>
</comment>
<evidence type="ECO:0000313" key="3">
    <source>
        <dbReference type="Proteomes" id="UP000076976"/>
    </source>
</evidence>
<dbReference type="Proteomes" id="UP000076976">
    <property type="component" value="Unassembled WGS sequence"/>
</dbReference>
<evidence type="ECO:0000313" key="2">
    <source>
        <dbReference type="EMBL" id="OAB88898.1"/>
    </source>
</evidence>
<gene>
    <name evidence="2" type="ORF">AWH69_03780</name>
</gene>
<dbReference type="AlphaFoldDB" id="A0A176QGY9"/>
<sequence length="151" mass="16741">MCTYCGCETFEVVGRFTAEHVEVIDTAGLLRRAVHDGVPPEQVVALVDLVRGLLDPHTRAEEVGLFAVLREDETFADRVEGLCAEHEQLDAQLSALRAGDHSVVDRLYADLREHIHKEENGLFPAAAVGLSAQDWERVDALTPAPRHRAHR</sequence>
<keyword evidence="3" id="KW-1185">Reference proteome</keyword>
<proteinExistence type="predicted"/>
<evidence type="ECO:0000259" key="1">
    <source>
        <dbReference type="Pfam" id="PF01814"/>
    </source>
</evidence>
<dbReference type="Pfam" id="PF01814">
    <property type="entry name" value="Hemerythrin"/>
    <property type="match status" value="1"/>
</dbReference>
<name>A0A176QGY9_9MICO</name>
<reference evidence="2 3" key="1">
    <citation type="submission" date="2016-01" db="EMBL/GenBank/DDBJ databases">
        <title>Janibacter melonis strain CD11_4 genome sequencing and assembly.</title>
        <authorList>
            <person name="Nair G.R."/>
            <person name="Kaur G."/>
            <person name="Chander A.M."/>
            <person name="Mayilraj S."/>
        </authorList>
    </citation>
    <scope>NUCLEOTIDE SEQUENCE [LARGE SCALE GENOMIC DNA]</scope>
    <source>
        <strain evidence="2 3">CD11-4</strain>
    </source>
</reference>
<dbReference type="Gene3D" id="1.20.120.520">
    <property type="entry name" value="nmb1532 protein domain like"/>
    <property type="match status" value="1"/>
</dbReference>
<dbReference type="STRING" id="262209.AWH69_03780"/>
<dbReference type="InterPro" id="IPR012312">
    <property type="entry name" value="Hemerythrin-like"/>
</dbReference>
<dbReference type="RefSeq" id="WP_068271657.1">
    <property type="nucleotide sequence ID" value="NZ_LQZG01000001.1"/>
</dbReference>
<accession>A0A176QGY9</accession>
<dbReference type="EMBL" id="LQZG01000001">
    <property type="protein sequence ID" value="OAB88898.1"/>
    <property type="molecule type" value="Genomic_DNA"/>
</dbReference>